<feature type="region of interest" description="Disordered" evidence="2">
    <location>
        <begin position="202"/>
        <end position="241"/>
    </location>
</feature>
<feature type="compositionally biased region" description="Gly residues" evidence="2">
    <location>
        <begin position="506"/>
        <end position="516"/>
    </location>
</feature>
<dbReference type="PANTHER" id="PTHR12161:SF5">
    <property type="entry name" value="IST1 HOMOLOG"/>
    <property type="match status" value="1"/>
</dbReference>
<dbReference type="InterPro" id="IPR005061">
    <property type="entry name" value="Ist1"/>
</dbReference>
<organism evidence="3">
    <name type="scientific">Mantoniella antarctica</name>
    <dbReference type="NCBI Taxonomy" id="81844"/>
    <lineage>
        <taxon>Eukaryota</taxon>
        <taxon>Viridiplantae</taxon>
        <taxon>Chlorophyta</taxon>
        <taxon>Mamiellophyceae</taxon>
        <taxon>Mamiellales</taxon>
        <taxon>Mamiellaceae</taxon>
        <taxon>Mantoniella</taxon>
    </lineage>
</organism>
<feature type="compositionally biased region" description="Gly residues" evidence="2">
    <location>
        <begin position="218"/>
        <end position="227"/>
    </location>
</feature>
<feature type="compositionally biased region" description="Gly residues" evidence="2">
    <location>
        <begin position="455"/>
        <end position="473"/>
    </location>
</feature>
<dbReference type="EMBL" id="HBFC01000331">
    <property type="protein sequence ID" value="CAD8697497.1"/>
    <property type="molecule type" value="Transcribed_RNA"/>
</dbReference>
<evidence type="ECO:0000256" key="1">
    <source>
        <dbReference type="ARBA" id="ARBA00005536"/>
    </source>
</evidence>
<dbReference type="AlphaFoldDB" id="A0A7S0X2A6"/>
<feature type="region of interest" description="Disordered" evidence="2">
    <location>
        <begin position="494"/>
        <end position="540"/>
    </location>
</feature>
<name>A0A7S0X2A6_9CHLO</name>
<proteinExistence type="inferred from homology"/>
<dbReference type="GO" id="GO:0015031">
    <property type="term" value="P:protein transport"/>
    <property type="evidence" value="ECO:0007669"/>
    <property type="project" value="InterPro"/>
</dbReference>
<feature type="compositionally biased region" description="Gly residues" evidence="2">
    <location>
        <begin position="353"/>
        <end position="369"/>
    </location>
</feature>
<feature type="region of interest" description="Disordered" evidence="2">
    <location>
        <begin position="273"/>
        <end position="305"/>
    </location>
</feature>
<dbReference type="FunFam" id="1.20.1260.60:FF:000002">
    <property type="entry name" value="Vacuolar protein sorting-associated protein IST1"/>
    <property type="match status" value="1"/>
</dbReference>
<evidence type="ECO:0000256" key="2">
    <source>
        <dbReference type="SAM" id="MobiDB-lite"/>
    </source>
</evidence>
<gene>
    <name evidence="3" type="ORF">MANT1106_LOCUS176</name>
</gene>
<reference evidence="3" key="1">
    <citation type="submission" date="2021-01" db="EMBL/GenBank/DDBJ databases">
        <authorList>
            <person name="Corre E."/>
            <person name="Pelletier E."/>
            <person name="Niang G."/>
            <person name="Scheremetjew M."/>
            <person name="Finn R."/>
            <person name="Kale V."/>
            <person name="Holt S."/>
            <person name="Cochrane G."/>
            <person name="Meng A."/>
            <person name="Brown T."/>
            <person name="Cohen L."/>
        </authorList>
    </citation>
    <scope>NUCLEOTIDE SEQUENCE</scope>
    <source>
        <strain evidence="3">SL-175</strain>
    </source>
</reference>
<feature type="region of interest" description="Disordered" evidence="2">
    <location>
        <begin position="350"/>
        <end position="473"/>
    </location>
</feature>
<dbReference type="Gene3D" id="1.20.1260.60">
    <property type="entry name" value="Vacuolar protein sorting-associated protein Ist1"/>
    <property type="match status" value="1"/>
</dbReference>
<dbReference type="Pfam" id="PF03398">
    <property type="entry name" value="Ist1"/>
    <property type="match status" value="1"/>
</dbReference>
<protein>
    <recommendedName>
        <fullName evidence="4">IST1-like protein</fullName>
    </recommendedName>
</protein>
<feature type="compositionally biased region" description="Low complexity" evidence="2">
    <location>
        <begin position="418"/>
        <end position="427"/>
    </location>
</feature>
<dbReference type="PANTHER" id="PTHR12161">
    <property type="entry name" value="IST1 FAMILY MEMBER"/>
    <property type="match status" value="1"/>
</dbReference>
<evidence type="ECO:0000313" key="3">
    <source>
        <dbReference type="EMBL" id="CAD8697497.1"/>
    </source>
</evidence>
<accession>A0A7S0X2A6</accession>
<sequence length="572" mass="55852">MFGGLFGPSFSSAKCKTALRLCCGRIKLLRNKKAQSLKAMRREVGNLMAGDKTDSARVRVEGVMREEANLEAMEVLDLFCELLIVRIPLIESSKDLPQDLKEAIATVIYAAGRSTELPELAQIRCQFAAKYGKDYVTACGDSSTASACGVNHVAIAKLSVRPPDAADKLAKLQEIANECGVRFDAAEVSKKLIAAAAPAPAPVSEPAYKAPHPTGAPTGNGGGGNGRGLEERGGHTPYTAPTYTDIGQAAAAAALAAQQAHAAAAAAAALAGGKYPPASSTGTGVGAGANPQTHRSGGGARSFITSNAPLPPVGYLVDAFSPAIHSGGGDGRSGMAKGRSAAQFVTASDIARDGGGSGGASGVGGGGGLQRNIAEAPETPVAASARSSGVCDAQEGGSGSGSGSGDADYLPELTPDPTAGAGAVTGAGRDDRIAFPSTPQSSGPSPPPGIAGAWAGAGAGAGGGAGGGAREGGTKGGGGLTLTAAVMVATAASGESNGDGTTAVLGTGGAGHGGGDSATSSADGGEDVEAGGAREIGGFGPAASAVAMNDTADAADAFHDLTARFEALKRRD</sequence>
<dbReference type="InterPro" id="IPR042277">
    <property type="entry name" value="IST1-like"/>
</dbReference>
<feature type="compositionally biased region" description="Low complexity" evidence="2">
    <location>
        <begin position="494"/>
        <end position="505"/>
    </location>
</feature>
<evidence type="ECO:0008006" key="4">
    <source>
        <dbReference type="Google" id="ProtNLM"/>
    </source>
</evidence>
<comment type="similarity">
    <text evidence="1">Belongs to the IST1 family.</text>
</comment>